<name>A0A0F4KRI7_9BIFI</name>
<accession>A0A0F4KRI7</accession>
<dbReference type="PATRIC" id="fig|1684.4.peg.1665"/>
<feature type="repeat" description="TPR" evidence="1">
    <location>
        <begin position="67"/>
        <end position="100"/>
    </location>
</feature>
<dbReference type="Pfam" id="PF13240">
    <property type="entry name" value="Zn_Ribbon_1"/>
    <property type="match status" value="1"/>
</dbReference>
<keyword evidence="1" id="KW-0802">TPR repeat</keyword>
<dbReference type="InterPro" id="IPR011990">
    <property type="entry name" value="TPR-like_helical_dom_sf"/>
</dbReference>
<dbReference type="InterPro" id="IPR019734">
    <property type="entry name" value="TPR_rpt"/>
</dbReference>
<dbReference type="Proteomes" id="UP000033648">
    <property type="component" value="Unassembled WGS sequence"/>
</dbReference>
<dbReference type="EMBL" id="JWME01000014">
    <property type="protein sequence ID" value="KJY49000.1"/>
    <property type="molecule type" value="Genomic_DNA"/>
</dbReference>
<evidence type="ECO:0000313" key="4">
    <source>
        <dbReference type="EMBL" id="KJY49000.1"/>
    </source>
</evidence>
<dbReference type="AlphaFoldDB" id="A0A0F4KRI7"/>
<dbReference type="Pfam" id="PF13431">
    <property type="entry name" value="TPR_17"/>
    <property type="match status" value="1"/>
</dbReference>
<dbReference type="InterPro" id="IPR026870">
    <property type="entry name" value="Zinc_ribbon_dom"/>
</dbReference>
<dbReference type="SUPFAM" id="SSF48452">
    <property type="entry name" value="TPR-like"/>
    <property type="match status" value="1"/>
</dbReference>
<evidence type="ECO:0000256" key="1">
    <source>
        <dbReference type="PROSITE-ProRule" id="PRU00339"/>
    </source>
</evidence>
<gene>
    <name evidence="4" type="ORF">JF69_15470</name>
</gene>
<evidence type="ECO:0000259" key="3">
    <source>
        <dbReference type="Pfam" id="PF13240"/>
    </source>
</evidence>
<reference evidence="4 5" key="1">
    <citation type="submission" date="2014-12" db="EMBL/GenBank/DDBJ databases">
        <title>Comparative genomics of the lactic acid bacteria isolated from the honey bee gut.</title>
        <authorList>
            <person name="Ellegaard K.M."/>
            <person name="Tamarit D."/>
            <person name="Javelind E."/>
            <person name="Olofsson T."/>
            <person name="Andersson S.G."/>
            <person name="Vasquez A."/>
        </authorList>
    </citation>
    <scope>NUCLEOTIDE SEQUENCE [LARGE SCALE GENOMIC DNA]</scope>
    <source>
        <strain evidence="4 5">Bin2</strain>
    </source>
</reference>
<evidence type="ECO:0000256" key="2">
    <source>
        <dbReference type="SAM" id="MobiDB-lite"/>
    </source>
</evidence>
<feature type="domain" description="Zinc-ribbon" evidence="3">
    <location>
        <begin position="10"/>
        <end position="31"/>
    </location>
</feature>
<evidence type="ECO:0000313" key="5">
    <source>
        <dbReference type="Proteomes" id="UP000033648"/>
    </source>
</evidence>
<dbReference type="Gene3D" id="1.25.40.10">
    <property type="entry name" value="Tetratricopeptide repeat domain"/>
    <property type="match status" value="1"/>
</dbReference>
<dbReference type="PROSITE" id="PS50005">
    <property type="entry name" value="TPR"/>
    <property type="match status" value="1"/>
</dbReference>
<feature type="region of interest" description="Disordered" evidence="2">
    <location>
        <begin position="174"/>
        <end position="193"/>
    </location>
</feature>
<organism evidence="4 5">
    <name type="scientific">Bifidobacterium asteroides</name>
    <dbReference type="NCBI Taxonomy" id="1684"/>
    <lineage>
        <taxon>Bacteria</taxon>
        <taxon>Bacillati</taxon>
        <taxon>Actinomycetota</taxon>
        <taxon>Actinomycetes</taxon>
        <taxon>Bifidobacteriales</taxon>
        <taxon>Bifidobacteriaceae</taxon>
        <taxon>Bifidobacterium</taxon>
    </lineage>
</organism>
<proteinExistence type="predicted"/>
<comment type="caution">
    <text evidence="4">The sequence shown here is derived from an EMBL/GenBank/DDBJ whole genome shotgun (WGS) entry which is preliminary data.</text>
</comment>
<dbReference type="OrthoDB" id="3182597at2"/>
<sequence>MPSVDSDIVCPGCGAPLSASSKQCPYCGRPVVLTSLNFKQVRRATYKDSARFLDKYQEVLKDSPNDPKVLASLGYVLFDRGQYQEATENLEKAVENGSNDSDVLFHIALSRFKSQKPFKIKLKEAESIMATLDSAIEMNPHPQYLCAKAILIKRLFEQRYIRYSQSSKEVMEAAKQGGLTDSDSQEMNELLMK</sequence>
<protein>
    <recommendedName>
        <fullName evidence="3">Zinc-ribbon domain-containing protein</fullName>
    </recommendedName>
</protein>